<dbReference type="STRING" id="197479.BFW38_13040"/>
<protein>
    <recommendedName>
        <fullName evidence="1">Glycosyl transferase family 25 domain-containing protein</fullName>
    </recommendedName>
</protein>
<gene>
    <name evidence="2" type="ORF">BFW38_13040</name>
</gene>
<proteinExistence type="predicted"/>
<feature type="domain" description="Glycosyl transferase family 25" evidence="1">
    <location>
        <begin position="46"/>
        <end position="91"/>
    </location>
</feature>
<evidence type="ECO:0000313" key="2">
    <source>
        <dbReference type="EMBL" id="ODC04321.1"/>
    </source>
</evidence>
<reference evidence="2 3" key="1">
    <citation type="submission" date="2016-08" db="EMBL/GenBank/DDBJ databases">
        <authorList>
            <person name="Seilhamer J.J."/>
        </authorList>
    </citation>
    <scope>NUCLEOTIDE SEQUENCE [LARGE SCALE GENOMIC DNA]</scope>
    <source>
        <strain evidence="2 3">PH27A</strain>
    </source>
</reference>
<sequence length="222" mass="26264">MTRFDIDAVLCISLEDRKDRREQLEKSFQALDHEIEYVLVQRDSEDPERGCYQSHLKCAELALERGYQRVLILEDDATFLPPSPRQLKWINHFLRWRNPQLFHLGGILGRMWLIPFPFVVRARMTGAHAYVLSHKACQRLVKESYQGIAIDSLFCRFFRAYSAFPMLSYQQPEAQASSDIMAHRALTKSLEVKDEAYWAHNEAKQWPALRRNWIRTLCLRFF</sequence>
<dbReference type="RefSeq" id="WP_068999303.1">
    <property type="nucleotide sequence ID" value="NZ_MDTQ01000001.1"/>
</dbReference>
<evidence type="ECO:0000259" key="1">
    <source>
        <dbReference type="Pfam" id="PF01755"/>
    </source>
</evidence>
<dbReference type="EMBL" id="MDTQ01000001">
    <property type="protein sequence ID" value="ODC04321.1"/>
    <property type="molecule type" value="Genomic_DNA"/>
</dbReference>
<keyword evidence="3" id="KW-1185">Reference proteome</keyword>
<accession>A0A1E2VBH2</accession>
<dbReference type="Pfam" id="PF01755">
    <property type="entry name" value="Glyco_transf_25"/>
    <property type="match status" value="1"/>
</dbReference>
<organism evidence="2 3">
    <name type="scientific">Terasakiispira papahanaumokuakeensis</name>
    <dbReference type="NCBI Taxonomy" id="197479"/>
    <lineage>
        <taxon>Bacteria</taxon>
        <taxon>Pseudomonadati</taxon>
        <taxon>Pseudomonadota</taxon>
        <taxon>Gammaproteobacteria</taxon>
        <taxon>Oceanospirillales</taxon>
        <taxon>Terasakiispira</taxon>
    </lineage>
</organism>
<comment type="caution">
    <text evidence="2">The sequence shown here is derived from an EMBL/GenBank/DDBJ whole genome shotgun (WGS) entry which is preliminary data.</text>
</comment>
<name>A0A1E2VBH2_9GAMM</name>
<dbReference type="AlphaFoldDB" id="A0A1E2VBH2"/>
<evidence type="ECO:0000313" key="3">
    <source>
        <dbReference type="Proteomes" id="UP000094291"/>
    </source>
</evidence>
<dbReference type="InterPro" id="IPR002654">
    <property type="entry name" value="Glyco_trans_25"/>
</dbReference>
<dbReference type="Proteomes" id="UP000094291">
    <property type="component" value="Unassembled WGS sequence"/>
</dbReference>